<accession>A0A9W9D2W3</accession>
<protein>
    <submittedName>
        <fullName evidence="1">Uncharacterized protein</fullName>
    </submittedName>
</protein>
<gene>
    <name evidence="1" type="ORF">N0V91_009614</name>
</gene>
<sequence length="237" mass="25320">MAYIKTNTSATAMSSVSNWSEVGRAWTNSLSIGMGYIEGNASFSRSLTQLALAPRNRNFSDPDVDLDPVLPSLAEALAILVSDSVVLSLKDSPFVEYFPGLVTDYSQPPQLFAQAVNSPPARELAGSCGSGPEGKQYKLGWLISHEGGHLYIEPGPSECSALLTDEHKSGHVKSDTRVVDRAVGPSGEVNLTVGTELLHQSSTARSIGSLSPDDELGQAKGRTWDSFAKLSKKRILL</sequence>
<reference evidence="1" key="1">
    <citation type="submission" date="2022-10" db="EMBL/GenBank/DDBJ databases">
        <title>Tapping the CABI collections for fungal endophytes: first genome assemblies for Collariella, Neodidymelliopsis, Ascochyta clinopodiicola, Didymella pomorum, Didymosphaeria variabile, Neocosmospora piperis and Neocucurbitaria cava.</title>
        <authorList>
            <person name="Hill R."/>
        </authorList>
    </citation>
    <scope>NUCLEOTIDE SEQUENCE</scope>
    <source>
        <strain evidence="1">IMI 355091</strain>
    </source>
</reference>
<evidence type="ECO:0000313" key="1">
    <source>
        <dbReference type="EMBL" id="KAJ4399241.1"/>
    </source>
</evidence>
<dbReference type="EMBL" id="JAPEVA010000111">
    <property type="protein sequence ID" value="KAJ4399241.1"/>
    <property type="molecule type" value="Genomic_DNA"/>
</dbReference>
<comment type="caution">
    <text evidence="1">The sequence shown here is derived from an EMBL/GenBank/DDBJ whole genome shotgun (WGS) entry which is preliminary data.</text>
</comment>
<dbReference type="AlphaFoldDB" id="A0A9W9D2W3"/>
<name>A0A9W9D2W3_9PLEO</name>
<keyword evidence="2" id="KW-1185">Reference proteome</keyword>
<dbReference type="Proteomes" id="UP001140510">
    <property type="component" value="Unassembled WGS sequence"/>
</dbReference>
<organism evidence="1 2">
    <name type="scientific">Didymella pomorum</name>
    <dbReference type="NCBI Taxonomy" id="749634"/>
    <lineage>
        <taxon>Eukaryota</taxon>
        <taxon>Fungi</taxon>
        <taxon>Dikarya</taxon>
        <taxon>Ascomycota</taxon>
        <taxon>Pezizomycotina</taxon>
        <taxon>Dothideomycetes</taxon>
        <taxon>Pleosporomycetidae</taxon>
        <taxon>Pleosporales</taxon>
        <taxon>Pleosporineae</taxon>
        <taxon>Didymellaceae</taxon>
        <taxon>Didymella</taxon>
    </lineage>
</organism>
<evidence type="ECO:0000313" key="2">
    <source>
        <dbReference type="Proteomes" id="UP001140510"/>
    </source>
</evidence>
<dbReference type="OrthoDB" id="4721035at2759"/>
<proteinExistence type="predicted"/>